<evidence type="ECO:0000313" key="1">
    <source>
        <dbReference type="EMBL" id="CAF4293169.1"/>
    </source>
</evidence>
<accession>A0A820HDP2</accession>
<dbReference type="AlphaFoldDB" id="A0A820HDP2"/>
<proteinExistence type="predicted"/>
<comment type="caution">
    <text evidence="1">The sequence shown here is derived from an EMBL/GenBank/DDBJ whole genome shotgun (WGS) entry which is preliminary data.</text>
</comment>
<evidence type="ECO:0000313" key="2">
    <source>
        <dbReference type="Proteomes" id="UP000663836"/>
    </source>
</evidence>
<feature type="non-terminal residue" evidence="1">
    <location>
        <position position="16"/>
    </location>
</feature>
<sequence>MVTTKMAKQTGEVLIK</sequence>
<name>A0A820HDP2_9BILA</name>
<gene>
    <name evidence="1" type="ORF">JBS370_LOCUS40137</name>
</gene>
<reference evidence="1" key="1">
    <citation type="submission" date="2021-02" db="EMBL/GenBank/DDBJ databases">
        <authorList>
            <person name="Nowell W R."/>
        </authorList>
    </citation>
    <scope>NUCLEOTIDE SEQUENCE</scope>
</reference>
<organism evidence="1 2">
    <name type="scientific">Rotaria sordida</name>
    <dbReference type="NCBI Taxonomy" id="392033"/>
    <lineage>
        <taxon>Eukaryota</taxon>
        <taxon>Metazoa</taxon>
        <taxon>Spiralia</taxon>
        <taxon>Gnathifera</taxon>
        <taxon>Rotifera</taxon>
        <taxon>Eurotatoria</taxon>
        <taxon>Bdelloidea</taxon>
        <taxon>Philodinida</taxon>
        <taxon>Philodinidae</taxon>
        <taxon>Rotaria</taxon>
    </lineage>
</organism>
<dbReference type="EMBL" id="CAJOBD010033441">
    <property type="protein sequence ID" value="CAF4293169.1"/>
    <property type="molecule type" value="Genomic_DNA"/>
</dbReference>
<protein>
    <submittedName>
        <fullName evidence="1">Uncharacterized protein</fullName>
    </submittedName>
</protein>
<dbReference type="Proteomes" id="UP000663836">
    <property type="component" value="Unassembled WGS sequence"/>
</dbReference>